<dbReference type="GeneID" id="112459491"/>
<dbReference type="Proteomes" id="UP000504618">
    <property type="component" value="Unplaced"/>
</dbReference>
<feature type="non-terminal residue" evidence="3">
    <location>
        <position position="1"/>
    </location>
</feature>
<dbReference type="AlphaFoldDB" id="A0A6J1QCE7"/>
<keyword evidence="2" id="KW-1185">Reference proteome</keyword>
<feature type="region of interest" description="Disordered" evidence="1">
    <location>
        <begin position="380"/>
        <end position="399"/>
    </location>
</feature>
<name>A0A6J1QCE7_9HYME</name>
<organism evidence="2 3">
    <name type="scientific">Temnothorax curvispinosus</name>
    <dbReference type="NCBI Taxonomy" id="300111"/>
    <lineage>
        <taxon>Eukaryota</taxon>
        <taxon>Metazoa</taxon>
        <taxon>Ecdysozoa</taxon>
        <taxon>Arthropoda</taxon>
        <taxon>Hexapoda</taxon>
        <taxon>Insecta</taxon>
        <taxon>Pterygota</taxon>
        <taxon>Neoptera</taxon>
        <taxon>Endopterygota</taxon>
        <taxon>Hymenoptera</taxon>
        <taxon>Apocrita</taxon>
        <taxon>Aculeata</taxon>
        <taxon>Formicoidea</taxon>
        <taxon>Formicidae</taxon>
        <taxon>Myrmicinae</taxon>
        <taxon>Temnothorax</taxon>
    </lineage>
</organism>
<accession>A0A6J1QCE7</accession>
<reference evidence="3" key="1">
    <citation type="submission" date="2025-08" db="UniProtKB">
        <authorList>
            <consortium name="RefSeq"/>
        </authorList>
    </citation>
    <scope>IDENTIFICATION</scope>
    <source>
        <tissue evidence="3">Whole body</tissue>
    </source>
</reference>
<evidence type="ECO:0000313" key="2">
    <source>
        <dbReference type="Proteomes" id="UP000504618"/>
    </source>
</evidence>
<evidence type="ECO:0000313" key="3">
    <source>
        <dbReference type="RefSeq" id="XP_024879368.1"/>
    </source>
</evidence>
<dbReference type="RefSeq" id="XP_024879368.1">
    <property type="nucleotide sequence ID" value="XM_025023600.1"/>
</dbReference>
<protein>
    <submittedName>
        <fullName evidence="3">Uncharacterized protein</fullName>
    </submittedName>
</protein>
<proteinExistence type="predicted"/>
<gene>
    <name evidence="3" type="primary">LOC112459491</name>
</gene>
<dbReference type="OrthoDB" id="7553334at2759"/>
<feature type="compositionally biased region" description="Basic residues" evidence="1">
    <location>
        <begin position="309"/>
        <end position="322"/>
    </location>
</feature>
<evidence type="ECO:0000256" key="1">
    <source>
        <dbReference type="SAM" id="MobiDB-lite"/>
    </source>
</evidence>
<feature type="compositionally biased region" description="Acidic residues" evidence="1">
    <location>
        <begin position="77"/>
        <end position="88"/>
    </location>
</feature>
<sequence length="418" mass="48027">VHRLLEPKCNSSSNSNLSVSIESEEEENLQLNELIDFNQHSQSELEIQEDIAFERLPNVMSSVENIDESKNRVENESINESENTDENINESKNRDENESIDESENTDKNENINESENTDESENENVNMVFENDQQKENYVLLALRKWALSGGVISMSKIDELLAKLRPVFNNLPKSYKTLLKTDDSKRVLEAWKNWISPWKLHWTVFVVVKFVNEDVDCDEEDDSLFEVGLTKWLKELDNEKNAKISWPPKSEQSTAIKKQTDALPSWPIYNVIVLKSYDLLLAARNARNGYIISSNYETECEFGRGKRKKISTKVTQKKKNTSTSEESDFDDGVTQKKSKQSAPSPPVISFRSNKNKAEKNTKGSKTKNKLLQKNYNKLEEKNDAMLTSRQNHEARKDFLPTNISQAKKVTSAMDNK</sequence>
<feature type="region of interest" description="Disordered" evidence="1">
    <location>
        <begin position="66"/>
        <end position="125"/>
    </location>
</feature>
<feature type="region of interest" description="Disordered" evidence="1">
    <location>
        <begin position="309"/>
        <end position="373"/>
    </location>
</feature>